<dbReference type="Pfam" id="PF01227">
    <property type="entry name" value="GTP_cyclohydroI"/>
    <property type="match status" value="1"/>
</dbReference>
<dbReference type="InterPro" id="IPR043133">
    <property type="entry name" value="GTP-CH-I_C/QueF"/>
</dbReference>
<name>A0A6J7DU84_9ZZZZ</name>
<dbReference type="GO" id="GO:0006729">
    <property type="term" value="P:tetrahydrobiopterin biosynthetic process"/>
    <property type="evidence" value="ECO:0007669"/>
    <property type="project" value="TreeGrafter"/>
</dbReference>
<dbReference type="HAMAP" id="MF_00223">
    <property type="entry name" value="FolE"/>
    <property type="match status" value="1"/>
</dbReference>
<keyword evidence="5" id="KW-0378">Hydrolase</keyword>
<dbReference type="PANTHER" id="PTHR11109:SF7">
    <property type="entry name" value="GTP CYCLOHYDROLASE 1"/>
    <property type="match status" value="1"/>
</dbReference>
<dbReference type="Gene3D" id="1.10.286.10">
    <property type="match status" value="1"/>
</dbReference>
<comment type="catalytic activity">
    <reaction evidence="1">
        <text>GTP + H2O = 7,8-dihydroneopterin 3'-triphosphate + formate + H(+)</text>
        <dbReference type="Rhea" id="RHEA:17473"/>
        <dbReference type="ChEBI" id="CHEBI:15377"/>
        <dbReference type="ChEBI" id="CHEBI:15378"/>
        <dbReference type="ChEBI" id="CHEBI:15740"/>
        <dbReference type="ChEBI" id="CHEBI:37565"/>
        <dbReference type="ChEBI" id="CHEBI:58462"/>
        <dbReference type="EC" id="3.5.4.16"/>
    </reaction>
</comment>
<dbReference type="PROSITE" id="PS00860">
    <property type="entry name" value="GTP_CYCLOHYDROL_1_2"/>
    <property type="match status" value="1"/>
</dbReference>
<dbReference type="GO" id="GO:0046654">
    <property type="term" value="P:tetrahydrofolate biosynthetic process"/>
    <property type="evidence" value="ECO:0007669"/>
    <property type="project" value="InterPro"/>
</dbReference>
<protein>
    <recommendedName>
        <fullName evidence="3">GTP cyclohydrolase I</fullName>
        <ecNumber evidence="3">3.5.4.16</ecNumber>
    </recommendedName>
</protein>
<dbReference type="GO" id="GO:0008270">
    <property type="term" value="F:zinc ion binding"/>
    <property type="evidence" value="ECO:0007669"/>
    <property type="project" value="TreeGrafter"/>
</dbReference>
<dbReference type="InterPro" id="IPR001474">
    <property type="entry name" value="GTP_CycHdrlase_I"/>
</dbReference>
<dbReference type="PROSITE" id="PS00859">
    <property type="entry name" value="GTP_CYCLOHYDROL_1_1"/>
    <property type="match status" value="1"/>
</dbReference>
<dbReference type="AlphaFoldDB" id="A0A6J7DU84"/>
<dbReference type="GO" id="GO:0003934">
    <property type="term" value="F:GTP cyclohydrolase I activity"/>
    <property type="evidence" value="ECO:0007669"/>
    <property type="project" value="UniProtKB-EC"/>
</dbReference>
<keyword evidence="4" id="KW-0554">One-carbon metabolism</keyword>
<dbReference type="NCBIfam" id="NF006826">
    <property type="entry name" value="PRK09347.1-3"/>
    <property type="match status" value="1"/>
</dbReference>
<organism evidence="7">
    <name type="scientific">freshwater metagenome</name>
    <dbReference type="NCBI Taxonomy" id="449393"/>
    <lineage>
        <taxon>unclassified sequences</taxon>
        <taxon>metagenomes</taxon>
        <taxon>ecological metagenomes</taxon>
    </lineage>
</organism>
<dbReference type="FunFam" id="1.10.286.10:FF:000001">
    <property type="entry name" value="GTP cyclohydrolase 1"/>
    <property type="match status" value="1"/>
</dbReference>
<dbReference type="GO" id="GO:0005525">
    <property type="term" value="F:GTP binding"/>
    <property type="evidence" value="ECO:0007669"/>
    <property type="project" value="TreeGrafter"/>
</dbReference>
<reference evidence="7" key="1">
    <citation type="submission" date="2020-05" db="EMBL/GenBank/DDBJ databases">
        <authorList>
            <person name="Chiriac C."/>
            <person name="Salcher M."/>
            <person name="Ghai R."/>
            <person name="Kavagutti S V."/>
        </authorList>
    </citation>
    <scope>NUCLEOTIDE SEQUENCE</scope>
</reference>
<evidence type="ECO:0000256" key="1">
    <source>
        <dbReference type="ARBA" id="ARBA00001052"/>
    </source>
</evidence>
<comment type="pathway">
    <text evidence="2">Cofactor biosynthesis; 7,8-dihydroneopterin triphosphate biosynthesis; 7,8-dihydroneopterin triphosphate from GTP: step 1/1.</text>
</comment>
<feature type="domain" description="GTP cyclohydrolase I" evidence="6">
    <location>
        <begin position="14"/>
        <end position="192"/>
    </location>
</feature>
<dbReference type="SUPFAM" id="SSF55620">
    <property type="entry name" value="Tetrahydrobiopterin biosynthesis enzymes-like"/>
    <property type="match status" value="1"/>
</dbReference>
<accession>A0A6J7DU84</accession>
<evidence type="ECO:0000256" key="2">
    <source>
        <dbReference type="ARBA" id="ARBA00005080"/>
    </source>
</evidence>
<dbReference type="GO" id="GO:0006730">
    <property type="term" value="P:one-carbon metabolic process"/>
    <property type="evidence" value="ECO:0007669"/>
    <property type="project" value="UniProtKB-KW"/>
</dbReference>
<dbReference type="InterPro" id="IPR020602">
    <property type="entry name" value="GTP_CycHdrlase_I_dom"/>
</dbReference>
<dbReference type="NCBIfam" id="NF006825">
    <property type="entry name" value="PRK09347.1-2"/>
    <property type="match status" value="1"/>
</dbReference>
<evidence type="ECO:0000256" key="4">
    <source>
        <dbReference type="ARBA" id="ARBA00022563"/>
    </source>
</evidence>
<dbReference type="EMBL" id="CAFBLK010000162">
    <property type="protein sequence ID" value="CAB4872445.1"/>
    <property type="molecule type" value="Genomic_DNA"/>
</dbReference>
<dbReference type="NCBIfam" id="TIGR00063">
    <property type="entry name" value="folE"/>
    <property type="match status" value="1"/>
</dbReference>
<dbReference type="GO" id="GO:0005737">
    <property type="term" value="C:cytoplasm"/>
    <property type="evidence" value="ECO:0007669"/>
    <property type="project" value="TreeGrafter"/>
</dbReference>
<dbReference type="InterPro" id="IPR018234">
    <property type="entry name" value="GTP_CycHdrlase_I_CS"/>
</dbReference>
<evidence type="ECO:0000313" key="7">
    <source>
        <dbReference type="EMBL" id="CAB4872445.1"/>
    </source>
</evidence>
<evidence type="ECO:0000256" key="3">
    <source>
        <dbReference type="ARBA" id="ARBA00012715"/>
    </source>
</evidence>
<evidence type="ECO:0000256" key="5">
    <source>
        <dbReference type="ARBA" id="ARBA00022801"/>
    </source>
</evidence>
<evidence type="ECO:0000259" key="6">
    <source>
        <dbReference type="Pfam" id="PF01227"/>
    </source>
</evidence>
<dbReference type="Gene3D" id="3.30.1130.10">
    <property type="match status" value="1"/>
</dbReference>
<dbReference type="EC" id="3.5.4.16" evidence="3"/>
<dbReference type="UniPathway" id="UPA00848">
    <property type="reaction ID" value="UER00151"/>
</dbReference>
<dbReference type="InterPro" id="IPR043134">
    <property type="entry name" value="GTP-CH-I_N"/>
</dbReference>
<dbReference type="PANTHER" id="PTHR11109">
    <property type="entry name" value="GTP CYCLOHYDROLASE I"/>
    <property type="match status" value="1"/>
</dbReference>
<dbReference type="FunFam" id="3.30.1130.10:FF:000001">
    <property type="entry name" value="GTP cyclohydrolase 1"/>
    <property type="match status" value="1"/>
</dbReference>
<proteinExistence type="inferred from homology"/>
<sequence>MPVQIPAQIDLERIARAVREILEAVGEDPDRDGLLRTPERVAKMYGEVLAGLHEDPAEHLSVTFEAGHDEMVMVKDIPIYSLCEHHLVPFHGHAHIAYIPGADGRITGLSKLARVVDGFARRPQVQERLTTQVADALALALNPRGVLVVIEAEHLCMGMRGVRKPGAITVTSAVRGIFKENASTRAEAMGLIGVPGVRR</sequence>
<gene>
    <name evidence="7" type="ORF">UFOPK3317_00964</name>
</gene>